<evidence type="ECO:0000256" key="7">
    <source>
        <dbReference type="ARBA" id="ARBA00023237"/>
    </source>
</evidence>
<keyword evidence="6 8" id="KW-0472">Membrane</keyword>
<dbReference type="GO" id="GO:0004553">
    <property type="term" value="F:hydrolase activity, hydrolyzing O-glycosyl compounds"/>
    <property type="evidence" value="ECO:0007669"/>
    <property type="project" value="InterPro"/>
</dbReference>
<evidence type="ECO:0000256" key="5">
    <source>
        <dbReference type="ARBA" id="ARBA00023077"/>
    </source>
</evidence>
<gene>
    <name evidence="10" type="ORF">GAN93_26800</name>
</gene>
<dbReference type="InterPro" id="IPR023996">
    <property type="entry name" value="TonB-dep_OMP_SusC/RagA"/>
</dbReference>
<dbReference type="PROSITE" id="PS52016">
    <property type="entry name" value="TONB_DEPENDENT_REC_3"/>
    <property type="match status" value="1"/>
</dbReference>
<protein>
    <submittedName>
        <fullName evidence="10">SusC/RagA family TonB-linked outer membrane protein</fullName>
    </submittedName>
</protein>
<keyword evidence="4 8" id="KW-0812">Transmembrane</keyword>
<feature type="non-terminal residue" evidence="10">
    <location>
        <position position="1"/>
    </location>
</feature>
<evidence type="ECO:0000256" key="1">
    <source>
        <dbReference type="ARBA" id="ARBA00004571"/>
    </source>
</evidence>
<dbReference type="InterPro" id="IPR000531">
    <property type="entry name" value="Beta-barrel_TonB"/>
</dbReference>
<feature type="domain" description="TonB-dependent receptor-like beta-barrel" evidence="9">
    <location>
        <begin position="27"/>
        <end position="349"/>
    </location>
</feature>
<proteinExistence type="inferred from homology"/>
<name>A0A7J5J9N4_BACT4</name>
<dbReference type="Proteomes" id="UP000460317">
    <property type="component" value="Unassembled WGS sequence"/>
</dbReference>
<dbReference type="SUPFAM" id="SSF56935">
    <property type="entry name" value="Porins"/>
    <property type="match status" value="1"/>
</dbReference>
<dbReference type="Gene3D" id="2.40.170.20">
    <property type="entry name" value="TonB-dependent receptor, beta-barrel domain"/>
    <property type="match status" value="1"/>
</dbReference>
<evidence type="ECO:0000259" key="9">
    <source>
        <dbReference type="Pfam" id="PF00593"/>
    </source>
</evidence>
<feature type="non-terminal residue" evidence="10">
    <location>
        <position position="424"/>
    </location>
</feature>
<dbReference type="AlphaFoldDB" id="A0A7J5J9N4"/>
<evidence type="ECO:0000313" key="11">
    <source>
        <dbReference type="Proteomes" id="UP000460317"/>
    </source>
</evidence>
<evidence type="ECO:0000313" key="10">
    <source>
        <dbReference type="EMBL" id="KAB4443660.1"/>
    </source>
</evidence>
<accession>A0A7J5J9N4</accession>
<evidence type="ECO:0000256" key="3">
    <source>
        <dbReference type="ARBA" id="ARBA00022452"/>
    </source>
</evidence>
<dbReference type="InterPro" id="IPR002105">
    <property type="entry name" value="Dockerin_1_rpt"/>
</dbReference>
<dbReference type="GO" id="GO:0000272">
    <property type="term" value="P:polysaccharide catabolic process"/>
    <property type="evidence" value="ECO:0007669"/>
    <property type="project" value="InterPro"/>
</dbReference>
<reference evidence="10 11" key="1">
    <citation type="journal article" date="2019" name="Nat. Med.">
        <title>A library of human gut bacterial isolates paired with longitudinal multiomics data enables mechanistic microbiome research.</title>
        <authorList>
            <person name="Poyet M."/>
            <person name="Groussin M."/>
            <person name="Gibbons S.M."/>
            <person name="Avila-Pacheco J."/>
            <person name="Jiang X."/>
            <person name="Kearney S.M."/>
            <person name="Perrotta A.R."/>
            <person name="Berdy B."/>
            <person name="Zhao S."/>
            <person name="Lieberman T.D."/>
            <person name="Swanson P.K."/>
            <person name="Smith M."/>
            <person name="Roesemann S."/>
            <person name="Alexander J.E."/>
            <person name="Rich S.A."/>
            <person name="Livny J."/>
            <person name="Vlamakis H."/>
            <person name="Clish C."/>
            <person name="Bullock K."/>
            <person name="Deik A."/>
            <person name="Scott J."/>
            <person name="Pierce K.A."/>
            <person name="Xavier R.J."/>
            <person name="Alm E.J."/>
        </authorList>
    </citation>
    <scope>NUCLEOTIDE SEQUENCE [LARGE SCALE GENOMIC DNA]</scope>
    <source>
        <strain evidence="10 11">BIOML-A165</strain>
    </source>
</reference>
<keyword evidence="2 8" id="KW-0813">Transport</keyword>
<dbReference type="InterPro" id="IPR039426">
    <property type="entry name" value="TonB-dep_rcpt-like"/>
</dbReference>
<keyword evidence="3 8" id="KW-1134">Transmembrane beta strand</keyword>
<comment type="subcellular location">
    <subcellularLocation>
        <location evidence="1 8">Cell outer membrane</location>
        <topology evidence="1 8">Multi-pass membrane protein</topology>
    </subcellularLocation>
</comment>
<dbReference type="EMBL" id="WCSB01000230">
    <property type="protein sequence ID" value="KAB4443660.1"/>
    <property type="molecule type" value="Genomic_DNA"/>
</dbReference>
<dbReference type="Pfam" id="PF00593">
    <property type="entry name" value="TonB_dep_Rec_b-barrel"/>
    <property type="match status" value="1"/>
</dbReference>
<dbReference type="PROSITE" id="PS00448">
    <property type="entry name" value="CLOS_CELLULOSOME_RPT"/>
    <property type="match status" value="1"/>
</dbReference>
<evidence type="ECO:0000256" key="2">
    <source>
        <dbReference type="ARBA" id="ARBA00022448"/>
    </source>
</evidence>
<evidence type="ECO:0000256" key="8">
    <source>
        <dbReference type="PROSITE-ProRule" id="PRU01360"/>
    </source>
</evidence>
<keyword evidence="5" id="KW-0798">TonB box</keyword>
<organism evidence="10 11">
    <name type="scientific">Bacteroides thetaiotaomicron</name>
    <dbReference type="NCBI Taxonomy" id="818"/>
    <lineage>
        <taxon>Bacteria</taxon>
        <taxon>Pseudomonadati</taxon>
        <taxon>Bacteroidota</taxon>
        <taxon>Bacteroidia</taxon>
        <taxon>Bacteroidales</taxon>
        <taxon>Bacteroidaceae</taxon>
        <taxon>Bacteroides</taxon>
    </lineage>
</organism>
<dbReference type="InterPro" id="IPR036942">
    <property type="entry name" value="Beta-barrel_TonB_sf"/>
</dbReference>
<sequence>IIDGLKLRGVAASTFNLTDNPTHVNTMTFYQAGSDTPVKKTTNSITEYDIKSMELNLQAYLDYNKTFGKHTIGALLGYSQIYKQTRYLQAYRKNLPNSNSLDQINAGEVTGQTTYGTEIEYALRSAFGRVNYSYDDRYLLEANLRYDGTSRFPKNNRFGAFPSFSIGWRISEEEFFKADWVDNLKLRASWGLLGNQETVNSDNSSNYYPYQNTYLFGYDYSFGNTLTPGISISNPMANQDITWEKTDQWNVGVDAAFLGNKLTLGADWFRKETRDILLQLPVPNMMGVSAPMQNAGVVRNTGIELQLGHNNRINDWSYSIGANFSYVTTKIMDLKGGDTPGQSVGDPLWAYYGYVCDGIFQNEEEIKNHPTQSMGTPVPGDLKYRDLNGDKVVDSKDRQVLGSYFPKINFGLNLSVQYKDFDLS</sequence>
<evidence type="ECO:0000256" key="6">
    <source>
        <dbReference type="ARBA" id="ARBA00023136"/>
    </source>
</evidence>
<dbReference type="NCBIfam" id="TIGR04056">
    <property type="entry name" value="OMP_RagA_SusC"/>
    <property type="match status" value="1"/>
</dbReference>
<dbReference type="GO" id="GO:0009279">
    <property type="term" value="C:cell outer membrane"/>
    <property type="evidence" value="ECO:0007669"/>
    <property type="project" value="UniProtKB-SubCell"/>
</dbReference>
<evidence type="ECO:0000256" key="4">
    <source>
        <dbReference type="ARBA" id="ARBA00022692"/>
    </source>
</evidence>
<comment type="similarity">
    <text evidence="8">Belongs to the TonB-dependent receptor family.</text>
</comment>
<keyword evidence="7 8" id="KW-0998">Cell outer membrane</keyword>
<comment type="caution">
    <text evidence="10">The sequence shown here is derived from an EMBL/GenBank/DDBJ whole genome shotgun (WGS) entry which is preliminary data.</text>
</comment>